<keyword evidence="1" id="KW-1133">Transmembrane helix</keyword>
<feature type="transmembrane region" description="Helical" evidence="1">
    <location>
        <begin position="341"/>
        <end position="359"/>
    </location>
</feature>
<feature type="transmembrane region" description="Helical" evidence="1">
    <location>
        <begin position="374"/>
        <end position="397"/>
    </location>
</feature>
<feature type="transmembrane region" description="Helical" evidence="1">
    <location>
        <begin position="82"/>
        <end position="104"/>
    </location>
</feature>
<sequence>MTPIEDARPRGLRADVQGLRAVAVGLVIADHAGLPGWRGGYLGVDVFFVISGFLITGLLLREAAGTGRVRLLDFYARRARRIIPAASVVLAATVVASALFLPVVRASEIFRDAVWAGFFAANIRFASVQTDYFASDRPVSPLQHYWSLAVEEQFYLVWPLLLLVIVVALRRRGGDLRRRVVGVLAVLSAASLAWSVWATHASPDTAYFSTATRAWELGAGALLAAVVHGRTTGSGSHEVPGPGVPRQLVALGGAVAVLVSALVFTPATPVPGWLAAIPVAGTVAVLAAGSHPVGSRTVVARVLALRPLQVLGDWSFSLYLWHFPVLRIARARFGELDAPMLALTLAVVLVLSGATYHLVEQPFRTGRRWRRPSIAVALYPAGVAVLALAIVAANAWVDHRLDRNAGNPAVQVADYRGGDLSGDPAVALVQASVQAADDAHPVPGRLVPGLLDIRSDTAPLGACDYRTGTTRLCPQGDPDADRTIVLLGDSHARAWNPAFVELGRTLGYRVYTFVYSGCPANLAIRLDPETDRPWPACEGFVHWALDQVDRLRPDLAVVSNAPLSPVVDVDGGDVVGRGDGAAAFLPALGRGLRAELDRLRSAAGSVVVLGNTPHLPREQAVCLGQARTLGDCLQQAGGFERDAQLSFAEVARAAGAQWLDASDWFCVRRLCPAVIGDFIPMRDSEHMTTEYAVHLAPSLAAALGLVEPTASPGARTGR</sequence>
<dbReference type="Pfam" id="PF19040">
    <property type="entry name" value="SGNH"/>
    <property type="match status" value="1"/>
</dbReference>
<evidence type="ECO:0000313" key="4">
    <source>
        <dbReference type="EMBL" id="GAA4113367.1"/>
    </source>
</evidence>
<dbReference type="RefSeq" id="WP_344732201.1">
    <property type="nucleotide sequence ID" value="NZ_BAAAZH010000008.1"/>
</dbReference>
<evidence type="ECO:0000256" key="1">
    <source>
        <dbReference type="SAM" id="Phobius"/>
    </source>
</evidence>
<keyword evidence="1" id="KW-0812">Transmembrane</keyword>
<dbReference type="PANTHER" id="PTHR23028">
    <property type="entry name" value="ACETYLTRANSFERASE"/>
    <property type="match status" value="1"/>
</dbReference>
<feature type="domain" description="Acyltransferase 3" evidence="2">
    <location>
        <begin position="15"/>
        <end position="354"/>
    </location>
</feature>
<name>A0ABP7XED0_9ACTN</name>
<feature type="domain" description="SGNH" evidence="3">
    <location>
        <begin position="463"/>
        <end position="700"/>
    </location>
</feature>
<feature type="transmembrane region" description="Helical" evidence="1">
    <location>
        <begin position="153"/>
        <end position="169"/>
    </location>
</feature>
<dbReference type="InterPro" id="IPR043968">
    <property type="entry name" value="SGNH"/>
</dbReference>
<dbReference type="PANTHER" id="PTHR23028:SF53">
    <property type="entry name" value="ACYL_TRANSF_3 DOMAIN-CONTAINING PROTEIN"/>
    <property type="match status" value="1"/>
</dbReference>
<feature type="transmembrane region" description="Helical" evidence="1">
    <location>
        <begin position="273"/>
        <end position="291"/>
    </location>
</feature>
<keyword evidence="1" id="KW-0472">Membrane</keyword>
<evidence type="ECO:0000259" key="3">
    <source>
        <dbReference type="Pfam" id="PF19040"/>
    </source>
</evidence>
<keyword evidence="4" id="KW-0378">Hydrolase</keyword>
<evidence type="ECO:0000313" key="5">
    <source>
        <dbReference type="Proteomes" id="UP001501495"/>
    </source>
</evidence>
<protein>
    <submittedName>
        <fullName evidence="4">SGNH hydrolase domain-containing protein</fullName>
    </submittedName>
</protein>
<organism evidence="4 5">
    <name type="scientific">Nocardioides fonticola</name>
    <dbReference type="NCBI Taxonomy" id="450363"/>
    <lineage>
        <taxon>Bacteria</taxon>
        <taxon>Bacillati</taxon>
        <taxon>Actinomycetota</taxon>
        <taxon>Actinomycetes</taxon>
        <taxon>Propionibacteriales</taxon>
        <taxon>Nocardioidaceae</taxon>
        <taxon>Nocardioides</taxon>
    </lineage>
</organism>
<gene>
    <name evidence="4" type="ORF">GCM10022215_10560</name>
</gene>
<feature type="transmembrane region" description="Helical" evidence="1">
    <location>
        <begin position="40"/>
        <end position="61"/>
    </location>
</feature>
<dbReference type="Proteomes" id="UP001501495">
    <property type="component" value="Unassembled WGS sequence"/>
</dbReference>
<dbReference type="EMBL" id="BAAAZH010000008">
    <property type="protein sequence ID" value="GAA4113367.1"/>
    <property type="molecule type" value="Genomic_DNA"/>
</dbReference>
<feature type="transmembrane region" description="Helical" evidence="1">
    <location>
        <begin position="181"/>
        <end position="200"/>
    </location>
</feature>
<keyword evidence="5" id="KW-1185">Reference proteome</keyword>
<dbReference type="InterPro" id="IPR050879">
    <property type="entry name" value="Acyltransferase_3"/>
</dbReference>
<dbReference type="InterPro" id="IPR002656">
    <property type="entry name" value="Acyl_transf_3_dom"/>
</dbReference>
<evidence type="ECO:0000259" key="2">
    <source>
        <dbReference type="Pfam" id="PF01757"/>
    </source>
</evidence>
<feature type="transmembrane region" description="Helical" evidence="1">
    <location>
        <begin position="248"/>
        <end position="267"/>
    </location>
</feature>
<dbReference type="SUPFAM" id="SSF52266">
    <property type="entry name" value="SGNH hydrolase"/>
    <property type="match status" value="1"/>
</dbReference>
<accession>A0ABP7XED0</accession>
<dbReference type="Pfam" id="PF01757">
    <property type="entry name" value="Acyl_transf_3"/>
    <property type="match status" value="1"/>
</dbReference>
<proteinExistence type="predicted"/>
<dbReference type="GO" id="GO:0016787">
    <property type="term" value="F:hydrolase activity"/>
    <property type="evidence" value="ECO:0007669"/>
    <property type="project" value="UniProtKB-KW"/>
</dbReference>
<comment type="caution">
    <text evidence="4">The sequence shown here is derived from an EMBL/GenBank/DDBJ whole genome shotgun (WGS) entry which is preliminary data.</text>
</comment>
<reference evidence="5" key="1">
    <citation type="journal article" date="2019" name="Int. J. Syst. Evol. Microbiol.">
        <title>The Global Catalogue of Microorganisms (GCM) 10K type strain sequencing project: providing services to taxonomists for standard genome sequencing and annotation.</title>
        <authorList>
            <consortium name="The Broad Institute Genomics Platform"/>
            <consortium name="The Broad Institute Genome Sequencing Center for Infectious Disease"/>
            <person name="Wu L."/>
            <person name="Ma J."/>
        </authorList>
    </citation>
    <scope>NUCLEOTIDE SEQUENCE [LARGE SCALE GENOMIC DNA]</scope>
    <source>
        <strain evidence="5">JCM 16703</strain>
    </source>
</reference>